<dbReference type="InParanoid" id="A0A3N4LLC2"/>
<evidence type="ECO:0000313" key="1">
    <source>
        <dbReference type="EMBL" id="RPB18725.1"/>
    </source>
</evidence>
<dbReference type="EMBL" id="ML121612">
    <property type="protein sequence ID" value="RPB18725.1"/>
    <property type="molecule type" value="Genomic_DNA"/>
</dbReference>
<evidence type="ECO:0000313" key="2">
    <source>
        <dbReference type="Proteomes" id="UP000267821"/>
    </source>
</evidence>
<accession>A0A3N4LLC2</accession>
<organism evidence="1 2">
    <name type="scientific">Terfezia boudieri ATCC MYA-4762</name>
    <dbReference type="NCBI Taxonomy" id="1051890"/>
    <lineage>
        <taxon>Eukaryota</taxon>
        <taxon>Fungi</taxon>
        <taxon>Dikarya</taxon>
        <taxon>Ascomycota</taxon>
        <taxon>Pezizomycotina</taxon>
        <taxon>Pezizomycetes</taxon>
        <taxon>Pezizales</taxon>
        <taxon>Pezizaceae</taxon>
        <taxon>Terfezia</taxon>
    </lineage>
</organism>
<dbReference type="AlphaFoldDB" id="A0A3N4LLC2"/>
<name>A0A3N4LLC2_9PEZI</name>
<keyword evidence="2" id="KW-1185">Reference proteome</keyword>
<sequence>MQTARIGVTHGGEVSRSTAQARQHGMGRVCIPSHPILSHPIGIQDVSGFSSYSFRKVPQSIMNHILPHPITYKLSHITGMAHTLGRLVIQRSSWDPGREDLPCSLACLLACLRLPVSRKPGWLG</sequence>
<proteinExistence type="predicted"/>
<dbReference type="Proteomes" id="UP000267821">
    <property type="component" value="Unassembled WGS sequence"/>
</dbReference>
<gene>
    <name evidence="1" type="ORF">L211DRAFT_691175</name>
</gene>
<protein>
    <submittedName>
        <fullName evidence="1">Uncharacterized protein</fullName>
    </submittedName>
</protein>
<reference evidence="1 2" key="1">
    <citation type="journal article" date="2018" name="Nat. Ecol. Evol.">
        <title>Pezizomycetes genomes reveal the molecular basis of ectomycorrhizal truffle lifestyle.</title>
        <authorList>
            <person name="Murat C."/>
            <person name="Payen T."/>
            <person name="Noel B."/>
            <person name="Kuo A."/>
            <person name="Morin E."/>
            <person name="Chen J."/>
            <person name="Kohler A."/>
            <person name="Krizsan K."/>
            <person name="Balestrini R."/>
            <person name="Da Silva C."/>
            <person name="Montanini B."/>
            <person name="Hainaut M."/>
            <person name="Levati E."/>
            <person name="Barry K.W."/>
            <person name="Belfiori B."/>
            <person name="Cichocki N."/>
            <person name="Clum A."/>
            <person name="Dockter R.B."/>
            <person name="Fauchery L."/>
            <person name="Guy J."/>
            <person name="Iotti M."/>
            <person name="Le Tacon F."/>
            <person name="Lindquist E.A."/>
            <person name="Lipzen A."/>
            <person name="Malagnac F."/>
            <person name="Mello A."/>
            <person name="Molinier V."/>
            <person name="Miyauchi S."/>
            <person name="Poulain J."/>
            <person name="Riccioni C."/>
            <person name="Rubini A."/>
            <person name="Sitrit Y."/>
            <person name="Splivallo R."/>
            <person name="Traeger S."/>
            <person name="Wang M."/>
            <person name="Zifcakova L."/>
            <person name="Wipf D."/>
            <person name="Zambonelli A."/>
            <person name="Paolocci F."/>
            <person name="Nowrousian M."/>
            <person name="Ottonello S."/>
            <person name="Baldrian P."/>
            <person name="Spatafora J.W."/>
            <person name="Henrissat B."/>
            <person name="Nagy L.G."/>
            <person name="Aury J.M."/>
            <person name="Wincker P."/>
            <person name="Grigoriev I.V."/>
            <person name="Bonfante P."/>
            <person name="Martin F.M."/>
        </authorList>
    </citation>
    <scope>NUCLEOTIDE SEQUENCE [LARGE SCALE GENOMIC DNA]</scope>
    <source>
        <strain evidence="1 2">ATCC MYA-4762</strain>
    </source>
</reference>